<keyword evidence="5 8" id="KW-0547">Nucleotide-binding</keyword>
<dbReference type="HAMAP" id="MF_01161">
    <property type="entry name" value="tRNA_Ile_lys_synt"/>
    <property type="match status" value="1"/>
</dbReference>
<comment type="subcellular location">
    <subcellularLocation>
        <location evidence="1 8">Cytoplasm</location>
    </subcellularLocation>
</comment>
<dbReference type="CDD" id="cd01992">
    <property type="entry name" value="TilS_N"/>
    <property type="match status" value="1"/>
</dbReference>
<dbReference type="EMBL" id="WSZI01000017">
    <property type="protein sequence ID" value="MWN21586.1"/>
    <property type="molecule type" value="Genomic_DNA"/>
</dbReference>
<dbReference type="PANTHER" id="PTHR43033">
    <property type="entry name" value="TRNA(ILE)-LYSIDINE SYNTHASE-RELATED"/>
    <property type="match status" value="1"/>
</dbReference>
<sequence length="435" mass="49229">MIEKIQQQLQAQTWEPTVVVAVSGGVDSVVLLHALRQHLPTAQLVVAHVNYHLRAESDGDAAFVAKLAQQYQAQFELCEWDDIPTTGVEAQARALRYRFFEALAAKYQTQTIAVAHHANDQAETVLLKLVRGGQVTQLAGMATSRAKIRRPFLGITKQTLMSYAQAHGLTWRHDQTNDDPDYTARNRLRHVVVPALQQINPQAVTHINAMAAQIQAQSDLITQTAADYVPLLTSDWPAIPSRWLVPTLTVFLQQQGIYRIKQAQLAQVVKLLHNDKKPTGTVRLSQQTQIVKSYQQLQLENIIETANPVQVLPPTMLKLNQWQKFTDGALRWTNQSPNETAFSVAFTLKQPTTHLDLRPVRTSDKLALIHGHKRLRRLAIDEKLSPAERQDMLVLATPENEVIAVKIRQRWRVSEDFAIKQDATPNWLAWRIEEK</sequence>
<dbReference type="GO" id="GO:0032267">
    <property type="term" value="F:tRNA(Ile)-lysidine synthase activity"/>
    <property type="evidence" value="ECO:0007669"/>
    <property type="project" value="UniProtKB-EC"/>
</dbReference>
<comment type="caution">
    <text evidence="10">The sequence shown here is derived from an EMBL/GenBank/DDBJ whole genome shotgun (WGS) entry which is preliminary data.</text>
</comment>
<gene>
    <name evidence="8 10" type="primary">tilS</name>
    <name evidence="10" type="ORF">GQS40_10590</name>
</gene>
<keyword evidence="4 8" id="KW-0819">tRNA processing</keyword>
<dbReference type="InterPro" id="IPR012796">
    <property type="entry name" value="Lysidine-tRNA-synth_C"/>
</dbReference>
<dbReference type="SUPFAM" id="SSF52402">
    <property type="entry name" value="Adenine nucleotide alpha hydrolases-like"/>
    <property type="match status" value="1"/>
</dbReference>
<dbReference type="InterPro" id="IPR011063">
    <property type="entry name" value="TilS/TtcA_N"/>
</dbReference>
<dbReference type="PANTHER" id="PTHR43033:SF1">
    <property type="entry name" value="TRNA(ILE)-LYSIDINE SYNTHASE-RELATED"/>
    <property type="match status" value="1"/>
</dbReference>
<dbReference type="SMART" id="SM00977">
    <property type="entry name" value="TilS_C"/>
    <property type="match status" value="1"/>
</dbReference>
<feature type="domain" description="Lysidine-tRNA(Ile) synthetase C-terminal" evidence="9">
    <location>
        <begin position="355"/>
        <end position="430"/>
    </location>
</feature>
<dbReference type="Proteomes" id="UP000478636">
    <property type="component" value="Unassembled WGS sequence"/>
</dbReference>
<evidence type="ECO:0000256" key="6">
    <source>
        <dbReference type="ARBA" id="ARBA00022840"/>
    </source>
</evidence>
<evidence type="ECO:0000256" key="1">
    <source>
        <dbReference type="ARBA" id="ARBA00004496"/>
    </source>
</evidence>
<dbReference type="GO" id="GO:0005524">
    <property type="term" value="F:ATP binding"/>
    <property type="evidence" value="ECO:0007669"/>
    <property type="project" value="UniProtKB-UniRule"/>
</dbReference>
<comment type="function">
    <text evidence="8">Ligates lysine onto the cytidine present at position 34 of the AUA codon-specific tRNA(Ile) that contains the anticodon CAU, in an ATP-dependent manner. Cytidine is converted to lysidine, thus changing the amino acid specificity of the tRNA from methionine to isoleucine.</text>
</comment>
<organism evidence="10 11">
    <name type="scientific">Leuconostoc lactis</name>
    <dbReference type="NCBI Taxonomy" id="1246"/>
    <lineage>
        <taxon>Bacteria</taxon>
        <taxon>Bacillati</taxon>
        <taxon>Bacillota</taxon>
        <taxon>Bacilli</taxon>
        <taxon>Lactobacillales</taxon>
        <taxon>Lactobacillaceae</taxon>
        <taxon>Leuconostoc</taxon>
    </lineage>
</organism>
<accession>A0A6L7A7E1</accession>
<dbReference type="AlphaFoldDB" id="A0A6L7A7E1"/>
<comment type="similarity">
    <text evidence="8">Belongs to the tRNA(Ile)-lysidine synthase family.</text>
</comment>
<dbReference type="GO" id="GO:0005737">
    <property type="term" value="C:cytoplasm"/>
    <property type="evidence" value="ECO:0007669"/>
    <property type="project" value="UniProtKB-SubCell"/>
</dbReference>
<dbReference type="NCBIfam" id="TIGR02432">
    <property type="entry name" value="lysidine_TilS_N"/>
    <property type="match status" value="1"/>
</dbReference>
<keyword evidence="3 8" id="KW-0436">Ligase</keyword>
<evidence type="ECO:0000256" key="2">
    <source>
        <dbReference type="ARBA" id="ARBA00022490"/>
    </source>
</evidence>
<keyword evidence="6 8" id="KW-0067">ATP-binding</keyword>
<evidence type="ECO:0000256" key="5">
    <source>
        <dbReference type="ARBA" id="ARBA00022741"/>
    </source>
</evidence>
<dbReference type="EC" id="6.3.4.19" evidence="8"/>
<evidence type="ECO:0000313" key="11">
    <source>
        <dbReference type="Proteomes" id="UP000478636"/>
    </source>
</evidence>
<dbReference type="InterPro" id="IPR012795">
    <property type="entry name" value="tRNA_Ile_lys_synt_N"/>
</dbReference>
<feature type="binding site" evidence="8">
    <location>
        <begin position="23"/>
        <end position="28"/>
    </location>
    <ligand>
        <name>ATP</name>
        <dbReference type="ChEBI" id="CHEBI:30616"/>
    </ligand>
</feature>
<dbReference type="InterPro" id="IPR012094">
    <property type="entry name" value="tRNA_Ile_lys_synt"/>
</dbReference>
<evidence type="ECO:0000313" key="10">
    <source>
        <dbReference type="EMBL" id="MWN21586.1"/>
    </source>
</evidence>
<evidence type="ECO:0000256" key="3">
    <source>
        <dbReference type="ARBA" id="ARBA00022598"/>
    </source>
</evidence>
<proteinExistence type="inferred from homology"/>
<dbReference type="Pfam" id="PF01171">
    <property type="entry name" value="ATP_bind_3"/>
    <property type="match status" value="1"/>
</dbReference>
<evidence type="ECO:0000256" key="7">
    <source>
        <dbReference type="ARBA" id="ARBA00048539"/>
    </source>
</evidence>
<reference evidence="10 11" key="1">
    <citation type="submission" date="2019-12" db="EMBL/GenBank/DDBJ databases">
        <title>Complete genome sequence of Leuconostoc lactis strain AVN1 provides insights into metabolic potential.</title>
        <authorList>
            <person name="Besrour N."/>
            <person name="Najjari A."/>
            <person name="Fhoula I."/>
            <person name="Jaballah S."/>
            <person name="Klibi N."/>
            <person name="Ouzari H.I."/>
        </authorList>
    </citation>
    <scope>NUCLEOTIDE SEQUENCE [LARGE SCALE GENOMIC DNA]</scope>
    <source>
        <strain evidence="10 11">AVN1</strain>
    </source>
</reference>
<evidence type="ECO:0000259" key="9">
    <source>
        <dbReference type="SMART" id="SM00977"/>
    </source>
</evidence>
<protein>
    <recommendedName>
        <fullName evidence="8">tRNA(Ile)-lysidine synthase</fullName>
        <ecNumber evidence="8">6.3.4.19</ecNumber>
    </recommendedName>
    <alternativeName>
        <fullName evidence="8">tRNA(Ile)-2-lysyl-cytidine synthase</fullName>
    </alternativeName>
    <alternativeName>
        <fullName evidence="8">tRNA(Ile)-lysidine synthetase</fullName>
    </alternativeName>
</protein>
<keyword evidence="2 8" id="KW-0963">Cytoplasm</keyword>
<dbReference type="GO" id="GO:0006400">
    <property type="term" value="P:tRNA modification"/>
    <property type="evidence" value="ECO:0007669"/>
    <property type="project" value="UniProtKB-UniRule"/>
</dbReference>
<name>A0A6L7A7E1_LEULA</name>
<evidence type="ECO:0000256" key="4">
    <source>
        <dbReference type="ARBA" id="ARBA00022694"/>
    </source>
</evidence>
<dbReference type="RefSeq" id="WP_252968532.1">
    <property type="nucleotide sequence ID" value="NZ_DAITWI010000003.1"/>
</dbReference>
<evidence type="ECO:0000256" key="8">
    <source>
        <dbReference type="HAMAP-Rule" id="MF_01161"/>
    </source>
</evidence>
<dbReference type="InterPro" id="IPR014729">
    <property type="entry name" value="Rossmann-like_a/b/a_fold"/>
</dbReference>
<dbReference type="Gene3D" id="3.40.50.620">
    <property type="entry name" value="HUPs"/>
    <property type="match status" value="1"/>
</dbReference>
<comment type="domain">
    <text evidence="8">The N-terminal region contains the highly conserved SGGXDS motif, predicted to be a P-loop motif involved in ATP binding.</text>
</comment>
<comment type="catalytic activity">
    <reaction evidence="7 8">
        <text>cytidine(34) in tRNA(Ile2) + L-lysine + ATP = lysidine(34) in tRNA(Ile2) + AMP + diphosphate + H(+)</text>
        <dbReference type="Rhea" id="RHEA:43744"/>
        <dbReference type="Rhea" id="RHEA-COMP:10625"/>
        <dbReference type="Rhea" id="RHEA-COMP:10670"/>
        <dbReference type="ChEBI" id="CHEBI:15378"/>
        <dbReference type="ChEBI" id="CHEBI:30616"/>
        <dbReference type="ChEBI" id="CHEBI:32551"/>
        <dbReference type="ChEBI" id="CHEBI:33019"/>
        <dbReference type="ChEBI" id="CHEBI:82748"/>
        <dbReference type="ChEBI" id="CHEBI:83665"/>
        <dbReference type="ChEBI" id="CHEBI:456215"/>
        <dbReference type="EC" id="6.3.4.19"/>
    </reaction>
</comment>